<dbReference type="PANTHER" id="PTHR33428:SF14">
    <property type="entry name" value="CARBOXYLESTERASE TYPE B DOMAIN-CONTAINING PROTEIN"/>
    <property type="match status" value="1"/>
</dbReference>
<dbReference type="EMBL" id="MU069463">
    <property type="protein sequence ID" value="KAF5842341.1"/>
    <property type="molecule type" value="Genomic_DNA"/>
</dbReference>
<dbReference type="Pfam" id="PF07224">
    <property type="entry name" value="Chlorophyllase"/>
    <property type="match status" value="1"/>
</dbReference>
<dbReference type="SUPFAM" id="SSF53474">
    <property type="entry name" value="alpha/beta-Hydrolases"/>
    <property type="match status" value="1"/>
</dbReference>
<name>A0ABQ7H697_DUNSA</name>
<evidence type="ECO:0000313" key="3">
    <source>
        <dbReference type="EMBL" id="KAF5842341.1"/>
    </source>
</evidence>
<reference evidence="3" key="1">
    <citation type="submission" date="2017-08" db="EMBL/GenBank/DDBJ databases">
        <authorList>
            <person name="Polle J.E."/>
            <person name="Barry K."/>
            <person name="Cushman J."/>
            <person name="Schmutz J."/>
            <person name="Tran D."/>
            <person name="Hathwaick L.T."/>
            <person name="Yim W.C."/>
            <person name="Jenkins J."/>
            <person name="Mckie-Krisberg Z.M."/>
            <person name="Prochnik S."/>
            <person name="Lindquist E."/>
            <person name="Dockter R.B."/>
            <person name="Adam C."/>
            <person name="Molina H."/>
            <person name="Bunkerborg J."/>
            <person name="Jin E."/>
            <person name="Buchheim M."/>
            <person name="Magnuson J."/>
        </authorList>
    </citation>
    <scope>NUCLEOTIDE SEQUENCE</scope>
    <source>
        <strain evidence="3">CCAP 19/18</strain>
    </source>
</reference>
<feature type="region of interest" description="Disordered" evidence="1">
    <location>
        <begin position="181"/>
        <end position="204"/>
    </location>
</feature>
<organism evidence="3 4">
    <name type="scientific">Dunaliella salina</name>
    <name type="common">Green alga</name>
    <name type="synonym">Protococcus salinus</name>
    <dbReference type="NCBI Taxonomy" id="3046"/>
    <lineage>
        <taxon>Eukaryota</taxon>
        <taxon>Viridiplantae</taxon>
        <taxon>Chlorophyta</taxon>
        <taxon>core chlorophytes</taxon>
        <taxon>Chlorophyceae</taxon>
        <taxon>CS clade</taxon>
        <taxon>Chlamydomonadales</taxon>
        <taxon>Dunaliellaceae</taxon>
        <taxon>Dunaliella</taxon>
    </lineage>
</organism>
<evidence type="ECO:0000313" key="4">
    <source>
        <dbReference type="Proteomes" id="UP000815325"/>
    </source>
</evidence>
<accession>A0ABQ7H697</accession>
<dbReference type="Proteomes" id="UP000815325">
    <property type="component" value="Unassembled WGS sequence"/>
</dbReference>
<evidence type="ECO:0000256" key="2">
    <source>
        <dbReference type="SAM" id="SignalP"/>
    </source>
</evidence>
<proteinExistence type="predicted"/>
<sequence length="368" mass="39724">MGACFCLLLLMMWGATMDSGGEAFTDSVQSVSRDLEVHECGGRKACKLNLMITFYSGLPAAPVPVVLFLTGFQMPRSWYNSYAEQLASNGRYLVVQYETSSSIVKPLIPDQIEVQFFPQLLSFVAGEASDSASPLYNRADVSRVGLMGHSRGAKLAALALASGVVFPHQTLLAARTQQRLASTGGPDGVGRDHGAEKKCHQQQQQQKQQVQLAAVLVDPVDSGSGSSAQDLQFPSAAEALAGQNRSAAVIGAGICGWCNPTSDGWRKFWPVLQSGWLQVVTAAGHLQFTDAKGATAWAWDKFCGGGALSHAEVQEFPVRAALAWFGLAFEDKPPNRYIDWSRKQQERASFEVKTAETWDCSSSLSAHE</sequence>
<dbReference type="InterPro" id="IPR029058">
    <property type="entry name" value="AB_hydrolase_fold"/>
</dbReference>
<evidence type="ECO:0008006" key="5">
    <source>
        <dbReference type="Google" id="ProtNLM"/>
    </source>
</evidence>
<keyword evidence="2" id="KW-0732">Signal</keyword>
<feature type="signal peptide" evidence="2">
    <location>
        <begin position="1"/>
        <end position="23"/>
    </location>
</feature>
<protein>
    <recommendedName>
        <fullName evidence="5">Chlorophyllase</fullName>
    </recommendedName>
</protein>
<dbReference type="InterPro" id="IPR017395">
    <property type="entry name" value="Chlorophyllase-like"/>
</dbReference>
<evidence type="ECO:0000256" key="1">
    <source>
        <dbReference type="SAM" id="MobiDB-lite"/>
    </source>
</evidence>
<feature type="compositionally biased region" description="Basic and acidic residues" evidence="1">
    <location>
        <begin position="189"/>
        <end position="199"/>
    </location>
</feature>
<keyword evidence="4" id="KW-1185">Reference proteome</keyword>
<comment type="caution">
    <text evidence="3">The sequence shown here is derived from an EMBL/GenBank/DDBJ whole genome shotgun (WGS) entry which is preliminary data.</text>
</comment>
<feature type="chain" id="PRO_5045120159" description="Chlorophyllase" evidence="2">
    <location>
        <begin position="24"/>
        <end position="368"/>
    </location>
</feature>
<dbReference type="Gene3D" id="3.40.50.1820">
    <property type="entry name" value="alpha/beta hydrolase"/>
    <property type="match status" value="1"/>
</dbReference>
<gene>
    <name evidence="3" type="ORF">DUNSADRAFT_7655</name>
</gene>
<dbReference type="PANTHER" id="PTHR33428">
    <property type="entry name" value="CHLOROPHYLLASE-2, CHLOROPLASTIC"/>
    <property type="match status" value="1"/>
</dbReference>